<feature type="transmembrane region" description="Helical" evidence="1">
    <location>
        <begin position="134"/>
        <end position="153"/>
    </location>
</feature>
<dbReference type="Proteomes" id="UP000179122">
    <property type="component" value="Unassembled WGS sequence"/>
</dbReference>
<dbReference type="InterPro" id="IPR011733">
    <property type="entry name" value="CHP02185_IM"/>
</dbReference>
<dbReference type="AlphaFoldDB" id="A0A1G2EKR6"/>
<accession>A0A1G2EKR6</accession>
<evidence type="ECO:0000256" key="1">
    <source>
        <dbReference type="SAM" id="Phobius"/>
    </source>
</evidence>
<keyword evidence="1" id="KW-1133">Transmembrane helix</keyword>
<keyword evidence="1" id="KW-0472">Membrane</keyword>
<dbReference type="Pfam" id="PF09605">
    <property type="entry name" value="Trep_Strep"/>
    <property type="match status" value="1"/>
</dbReference>
<comment type="caution">
    <text evidence="2">The sequence shown here is derived from an EMBL/GenBank/DDBJ whole genome shotgun (WGS) entry which is preliminary data.</text>
</comment>
<feature type="transmembrane region" description="Helical" evidence="1">
    <location>
        <begin position="83"/>
        <end position="101"/>
    </location>
</feature>
<protein>
    <submittedName>
        <fullName evidence="2">Uncharacterized protein</fullName>
    </submittedName>
</protein>
<dbReference type="EMBL" id="MHML01000029">
    <property type="protein sequence ID" value="OGZ26373.1"/>
    <property type="molecule type" value="Genomic_DNA"/>
</dbReference>
<evidence type="ECO:0000313" key="3">
    <source>
        <dbReference type="Proteomes" id="UP000179122"/>
    </source>
</evidence>
<feature type="transmembrane region" description="Helical" evidence="1">
    <location>
        <begin position="165"/>
        <end position="187"/>
    </location>
</feature>
<evidence type="ECO:0000313" key="2">
    <source>
        <dbReference type="EMBL" id="OGZ26373.1"/>
    </source>
</evidence>
<name>A0A1G2EKR6_9BACT</name>
<feature type="transmembrane region" description="Helical" evidence="1">
    <location>
        <begin position="57"/>
        <end position="76"/>
    </location>
</feature>
<keyword evidence="1" id="KW-0812">Transmembrane</keyword>
<proteinExistence type="predicted"/>
<organism evidence="2 3">
    <name type="scientific">Candidatus Nealsonbacteria bacterium RIFCSPLOWO2_12_FULL_39_31</name>
    <dbReference type="NCBI Taxonomy" id="1801676"/>
    <lineage>
        <taxon>Bacteria</taxon>
        <taxon>Candidatus Nealsoniibacteriota</taxon>
    </lineage>
</organism>
<reference evidence="2 3" key="1">
    <citation type="journal article" date="2016" name="Nat. Commun.">
        <title>Thousands of microbial genomes shed light on interconnected biogeochemical processes in an aquifer system.</title>
        <authorList>
            <person name="Anantharaman K."/>
            <person name="Brown C.T."/>
            <person name="Hug L.A."/>
            <person name="Sharon I."/>
            <person name="Castelle C.J."/>
            <person name="Probst A.J."/>
            <person name="Thomas B.C."/>
            <person name="Singh A."/>
            <person name="Wilkins M.J."/>
            <person name="Karaoz U."/>
            <person name="Brodie E.L."/>
            <person name="Williams K.H."/>
            <person name="Hubbard S.S."/>
            <person name="Banfield J.F."/>
        </authorList>
    </citation>
    <scope>NUCLEOTIDE SEQUENCE [LARGE SCALE GENOMIC DNA]</scope>
</reference>
<feature type="transmembrane region" description="Helical" evidence="1">
    <location>
        <begin position="107"/>
        <end position="127"/>
    </location>
</feature>
<sequence>MDTQTQNQSNINTPRQDDKRKRFNTKELSFIGLMGALMFALSFLFGNVLNIATGNPAASGFITQIIQGIILTVAVLTTRKFGTATYMWLIYGILAIPTTMWGGLPGIYKVLISLATGLIFDTVIYFFRYKIKGLFVGSVTTYIILVPVLLWFYKQLNIPGAEKFLKYWPIMIVIFFALFSLGIWIGLKIFNRIKNKRTIKLVMDN</sequence>
<feature type="transmembrane region" description="Helical" evidence="1">
    <location>
        <begin position="28"/>
        <end position="45"/>
    </location>
</feature>
<gene>
    <name evidence="2" type="ORF">A3F95_02215</name>
</gene>